<dbReference type="Proteomes" id="UP001159364">
    <property type="component" value="Linkage Group LG03"/>
</dbReference>
<name>A0AAV8TWN7_9ROSI</name>
<dbReference type="PANTHER" id="PTHR33223">
    <property type="entry name" value="CCHC-TYPE DOMAIN-CONTAINING PROTEIN"/>
    <property type="match status" value="1"/>
</dbReference>
<protein>
    <recommendedName>
        <fullName evidence="1">Retrotransposon gag domain-containing protein</fullName>
    </recommendedName>
</protein>
<accession>A0AAV8TWN7</accession>
<proteinExistence type="predicted"/>
<evidence type="ECO:0000313" key="3">
    <source>
        <dbReference type="Proteomes" id="UP001159364"/>
    </source>
</evidence>
<sequence length="190" mass="21834">MVRASQFGGLPLEDPNTNWETFLDICDLFKQNGVSEDAVRLRLFPFSLQDKARAWLASLQSGSITTWDEMMRLFLAKFFPPAKVAKMKNEITSFTQYENESLYEAWERFRDMSTIDAAAGGSLMRKTPDQAYKLIDKMATSSFQYHTKRHPRRPTGARVVDNTKGVISPMDVLTKKLDNRCSREEELVLH</sequence>
<organism evidence="2 3">
    <name type="scientific">Erythroxylum novogranatense</name>
    <dbReference type="NCBI Taxonomy" id="1862640"/>
    <lineage>
        <taxon>Eukaryota</taxon>
        <taxon>Viridiplantae</taxon>
        <taxon>Streptophyta</taxon>
        <taxon>Embryophyta</taxon>
        <taxon>Tracheophyta</taxon>
        <taxon>Spermatophyta</taxon>
        <taxon>Magnoliopsida</taxon>
        <taxon>eudicotyledons</taxon>
        <taxon>Gunneridae</taxon>
        <taxon>Pentapetalae</taxon>
        <taxon>rosids</taxon>
        <taxon>fabids</taxon>
        <taxon>Malpighiales</taxon>
        <taxon>Erythroxylaceae</taxon>
        <taxon>Erythroxylum</taxon>
    </lineage>
</organism>
<comment type="caution">
    <text evidence="2">The sequence shown here is derived from an EMBL/GenBank/DDBJ whole genome shotgun (WGS) entry which is preliminary data.</text>
</comment>
<dbReference type="Pfam" id="PF03732">
    <property type="entry name" value="Retrotrans_gag"/>
    <property type="match status" value="1"/>
</dbReference>
<evidence type="ECO:0000313" key="2">
    <source>
        <dbReference type="EMBL" id="KAJ8770585.1"/>
    </source>
</evidence>
<dbReference type="InterPro" id="IPR005162">
    <property type="entry name" value="Retrotrans_gag_dom"/>
</dbReference>
<feature type="domain" description="Retrotransposon gag" evidence="1">
    <location>
        <begin position="42"/>
        <end position="112"/>
    </location>
</feature>
<dbReference type="AlphaFoldDB" id="A0AAV8TWN7"/>
<dbReference type="EMBL" id="JAIWQS010000003">
    <property type="protein sequence ID" value="KAJ8770585.1"/>
    <property type="molecule type" value="Genomic_DNA"/>
</dbReference>
<gene>
    <name evidence="2" type="ORF">K2173_018076</name>
</gene>
<keyword evidence="3" id="KW-1185">Reference proteome</keyword>
<evidence type="ECO:0000259" key="1">
    <source>
        <dbReference type="Pfam" id="PF03732"/>
    </source>
</evidence>
<dbReference type="PANTHER" id="PTHR33223:SF11">
    <property type="entry name" value="ELEMENT PROTEIN, PUTATIVE-RELATED"/>
    <property type="match status" value="1"/>
</dbReference>
<reference evidence="2 3" key="1">
    <citation type="submission" date="2021-09" db="EMBL/GenBank/DDBJ databases">
        <title>Genomic insights and catalytic innovation underlie evolution of tropane alkaloids biosynthesis.</title>
        <authorList>
            <person name="Wang Y.-J."/>
            <person name="Tian T."/>
            <person name="Huang J.-P."/>
            <person name="Huang S.-X."/>
        </authorList>
    </citation>
    <scope>NUCLEOTIDE SEQUENCE [LARGE SCALE GENOMIC DNA]</scope>
    <source>
        <strain evidence="2">KIB-2018</strain>
        <tissue evidence="2">Leaf</tissue>
    </source>
</reference>